<protein>
    <submittedName>
        <fullName evidence="2">Uncharacterized protein</fullName>
    </submittedName>
</protein>
<dbReference type="AlphaFoldDB" id="A0A8H4PZH1"/>
<feature type="region of interest" description="Disordered" evidence="1">
    <location>
        <begin position="37"/>
        <end position="60"/>
    </location>
</feature>
<comment type="caution">
    <text evidence="2">The sequence shown here is derived from an EMBL/GenBank/DDBJ whole genome shotgun (WGS) entry which is preliminary data.</text>
</comment>
<dbReference type="EMBL" id="JAAVMX010000001">
    <property type="protein sequence ID" value="KAF4513399.1"/>
    <property type="molecule type" value="Genomic_DNA"/>
</dbReference>
<feature type="compositionally biased region" description="Basic and acidic residues" evidence="1">
    <location>
        <begin position="37"/>
        <end position="47"/>
    </location>
</feature>
<reference evidence="2 3" key="1">
    <citation type="journal article" date="2020" name="Genome Biol. Evol.">
        <title>A new high-quality draft genome assembly of the Chinese cordyceps Ophiocordyceps sinensis.</title>
        <authorList>
            <person name="Shu R."/>
            <person name="Zhang J."/>
            <person name="Meng Q."/>
            <person name="Zhang H."/>
            <person name="Zhou G."/>
            <person name="Li M."/>
            <person name="Wu P."/>
            <person name="Zhao Y."/>
            <person name="Chen C."/>
            <person name="Qin Q."/>
        </authorList>
    </citation>
    <scope>NUCLEOTIDE SEQUENCE [LARGE SCALE GENOMIC DNA]</scope>
    <source>
        <strain evidence="2 3">IOZ07</strain>
    </source>
</reference>
<evidence type="ECO:0000313" key="3">
    <source>
        <dbReference type="Proteomes" id="UP000557566"/>
    </source>
</evidence>
<name>A0A8H4PZH1_9HYPO</name>
<organism evidence="2 3">
    <name type="scientific">Ophiocordyceps sinensis</name>
    <dbReference type="NCBI Taxonomy" id="72228"/>
    <lineage>
        <taxon>Eukaryota</taxon>
        <taxon>Fungi</taxon>
        <taxon>Dikarya</taxon>
        <taxon>Ascomycota</taxon>
        <taxon>Pezizomycotina</taxon>
        <taxon>Sordariomycetes</taxon>
        <taxon>Hypocreomycetidae</taxon>
        <taxon>Hypocreales</taxon>
        <taxon>Ophiocordycipitaceae</taxon>
        <taxon>Ophiocordyceps</taxon>
    </lineage>
</organism>
<evidence type="ECO:0000256" key="1">
    <source>
        <dbReference type="SAM" id="MobiDB-lite"/>
    </source>
</evidence>
<keyword evidence="3" id="KW-1185">Reference proteome</keyword>
<evidence type="ECO:0000313" key="2">
    <source>
        <dbReference type="EMBL" id="KAF4513399.1"/>
    </source>
</evidence>
<accession>A0A8H4PZH1</accession>
<dbReference type="OrthoDB" id="5386595at2759"/>
<dbReference type="Proteomes" id="UP000557566">
    <property type="component" value="Unassembled WGS sequence"/>
</dbReference>
<sequence length="327" mass="37108">MMDSILGNGAIKDIFTIPSSETRKELDQLAWVGGDSGRRLHVEEEPRPGQGGPRPALSSSAWSIQSLRRPGEQLAELGQAGQYQREELETALKDQYGPTVVDTVETGIQRPLQHHRLQPLLWTYFLLAMDSCFVTTSRLRSITGLSPLPNIDLKVNDIGAHPVLDNEKLAAWQSQNVKDYKVWVLDKSNTKAYQKAFAPELGHPVETIAELYNRPLRFNTDFRPRSRYMWWAFLNSIQQFTARQPHNQSGVHQEVLDSKRYWGTQDLFWWQDWGQQCVQCNAAPHVSLRIIRRAGSQPSDPFAVSSVDHAGFQQPSILRGKRSHLGS</sequence>
<proteinExistence type="predicted"/>
<gene>
    <name evidence="2" type="ORF">G6O67_000674</name>
</gene>